<dbReference type="GO" id="GO:0005694">
    <property type="term" value="C:chromosome"/>
    <property type="evidence" value="ECO:0007669"/>
    <property type="project" value="TreeGrafter"/>
</dbReference>
<evidence type="ECO:0000256" key="2">
    <source>
        <dbReference type="ARBA" id="ARBA00023125"/>
    </source>
</evidence>
<reference evidence="9" key="2">
    <citation type="submission" date="2015-01" db="EMBL/GenBank/DDBJ databases">
        <title>Evolutionary Origins and Diversification of the Mycorrhizal Mutualists.</title>
        <authorList>
            <consortium name="DOE Joint Genome Institute"/>
            <consortium name="Mycorrhizal Genomics Consortium"/>
            <person name="Kohler A."/>
            <person name="Kuo A."/>
            <person name="Nagy L.G."/>
            <person name="Floudas D."/>
            <person name="Copeland A."/>
            <person name="Barry K.W."/>
            <person name="Cichocki N."/>
            <person name="Veneault-Fourrey C."/>
            <person name="LaButti K."/>
            <person name="Lindquist E.A."/>
            <person name="Lipzen A."/>
            <person name="Lundell T."/>
            <person name="Morin E."/>
            <person name="Murat C."/>
            <person name="Riley R."/>
            <person name="Ohm R."/>
            <person name="Sun H."/>
            <person name="Tunlid A."/>
            <person name="Henrissat B."/>
            <person name="Grigoriev I.V."/>
            <person name="Hibbett D.S."/>
            <person name="Martin F."/>
        </authorList>
    </citation>
    <scope>NUCLEOTIDE SEQUENCE [LARGE SCALE GENOMIC DNA]</scope>
    <source>
        <strain evidence="9">441</strain>
    </source>
</reference>
<dbReference type="SUPFAM" id="SSF52540">
    <property type="entry name" value="P-loop containing nucleoside triphosphate hydrolases"/>
    <property type="match status" value="1"/>
</dbReference>
<dbReference type="AlphaFoldDB" id="A0A0C9YEX6"/>
<dbReference type="PANTHER" id="PTHR13710:SF105">
    <property type="entry name" value="ATP-DEPENDENT DNA HELICASE Q1"/>
    <property type="match status" value="1"/>
</dbReference>
<dbReference type="STRING" id="765257.A0A0C9YEX6"/>
<dbReference type="InterPro" id="IPR027417">
    <property type="entry name" value="P-loop_NTPase"/>
</dbReference>
<evidence type="ECO:0000313" key="9">
    <source>
        <dbReference type="Proteomes" id="UP000054018"/>
    </source>
</evidence>
<dbReference type="SMART" id="SM00487">
    <property type="entry name" value="DEXDc"/>
    <property type="match status" value="1"/>
</dbReference>
<dbReference type="OrthoDB" id="10261556at2759"/>
<gene>
    <name evidence="8" type="ORF">PISMIDRAFT_16713</name>
</gene>
<dbReference type="Pfam" id="PF00270">
    <property type="entry name" value="DEAD"/>
    <property type="match status" value="1"/>
</dbReference>
<dbReference type="PANTHER" id="PTHR13710">
    <property type="entry name" value="DNA HELICASE RECQ FAMILY MEMBER"/>
    <property type="match status" value="1"/>
</dbReference>
<evidence type="ECO:0000256" key="5">
    <source>
        <dbReference type="ARBA" id="ARBA00034808"/>
    </source>
</evidence>
<dbReference type="GO" id="GO:0005737">
    <property type="term" value="C:cytoplasm"/>
    <property type="evidence" value="ECO:0007669"/>
    <property type="project" value="TreeGrafter"/>
</dbReference>
<dbReference type="GO" id="GO:0000724">
    <property type="term" value="P:double-strand break repair via homologous recombination"/>
    <property type="evidence" value="ECO:0007669"/>
    <property type="project" value="TreeGrafter"/>
</dbReference>
<sequence>MVLPAPNQDIPGHPRTPTLSEIRHHVQDKFGIRPCHWQLKVAEALLNGDNDVVCIAGTGMGKTLGFWIPILFRPGGIQIVVTPLNTLGRQNAASLARAGIKAIAINAETATPANFSAIDTFEYRAIIVSPEQLMKPSGEFEKRLKNPLFTSRIISIIIDEAHCLTDWGEFRPEYKELCRLRYILPMTIPVMIASATLTKDTLTNALQLLHMHPGRLVTIRRTTDRPNIKIAVKKIKYSLNSYADLSFLIPPGWKDGDPLPPKFLIFFDDIQDAINAAQYLRRRLPPGLRDKIKWFNANMTTTYKDSEVANFVSGETLGFTTTESFGMVSHPENGFKWAYLLQGMDVSDIGLVIQWRATCKLPTLWQRFGRAARDKKLTGTSILFAEKEFFDDERAAKVARKMQRESARKRKGSKNLTAQPPTKRPKLGGSTNGTAVQLEVFSTANGMSVEEEASDSELDPEQESTYVSRGLGELEGALEEAVQARKGAGRSEKRRKRELDLAMDYLINAENRSGLKCRRRVFDVCFENNAAGGKFLLPLRSRLIVPTEADHLMCDTDRPVGCDRCRITPASVCCDIHHPEEFTNLMFSVLRPPTAPPRSRIPKYDPTQHDHTLRNALDEWREQTTSAVYGWHHLNDIGPSIVMCNATLDRIVDCAHHHKIGSIQDLRRETAWPDADRYGGEVLSLIQRHAAPLASPFVSIPLRDTTTSSNILAVGHANPSLTLSSSGARRKVKCGACGQEGHNDTRLMPLLQ</sequence>
<dbReference type="HOGENOM" id="CLU_001103_19_0_1"/>
<evidence type="ECO:0000256" key="1">
    <source>
        <dbReference type="ARBA" id="ARBA00005446"/>
    </source>
</evidence>
<dbReference type="PROSITE" id="PS51192">
    <property type="entry name" value="HELICASE_ATP_BIND_1"/>
    <property type="match status" value="1"/>
</dbReference>
<dbReference type="Proteomes" id="UP000054018">
    <property type="component" value="Unassembled WGS sequence"/>
</dbReference>
<organism evidence="8 9">
    <name type="scientific">Pisolithus microcarpus 441</name>
    <dbReference type="NCBI Taxonomy" id="765257"/>
    <lineage>
        <taxon>Eukaryota</taxon>
        <taxon>Fungi</taxon>
        <taxon>Dikarya</taxon>
        <taxon>Basidiomycota</taxon>
        <taxon>Agaricomycotina</taxon>
        <taxon>Agaricomycetes</taxon>
        <taxon>Agaricomycetidae</taxon>
        <taxon>Boletales</taxon>
        <taxon>Sclerodermatineae</taxon>
        <taxon>Pisolithaceae</taxon>
        <taxon>Pisolithus</taxon>
    </lineage>
</organism>
<name>A0A0C9YEX6_9AGAM</name>
<feature type="domain" description="Helicase ATP-binding" evidence="7">
    <location>
        <begin position="43"/>
        <end position="215"/>
    </location>
</feature>
<keyword evidence="3" id="KW-0413">Isomerase</keyword>
<accession>A0A0C9YEX6</accession>
<evidence type="ECO:0000259" key="7">
    <source>
        <dbReference type="PROSITE" id="PS51192"/>
    </source>
</evidence>
<dbReference type="EMBL" id="KN833904">
    <property type="protein sequence ID" value="KIK15151.1"/>
    <property type="molecule type" value="Genomic_DNA"/>
</dbReference>
<protein>
    <recommendedName>
        <fullName evidence="5">DNA 3'-5' helicase</fullName>
        <ecNumber evidence="5">5.6.2.4</ecNumber>
    </recommendedName>
</protein>
<dbReference type="Gene3D" id="3.40.50.300">
    <property type="entry name" value="P-loop containing nucleotide triphosphate hydrolases"/>
    <property type="match status" value="2"/>
</dbReference>
<evidence type="ECO:0000256" key="4">
    <source>
        <dbReference type="ARBA" id="ARBA00034617"/>
    </source>
</evidence>
<reference evidence="8 9" key="1">
    <citation type="submission" date="2014-04" db="EMBL/GenBank/DDBJ databases">
        <authorList>
            <consortium name="DOE Joint Genome Institute"/>
            <person name="Kuo A."/>
            <person name="Kohler A."/>
            <person name="Costa M.D."/>
            <person name="Nagy L.G."/>
            <person name="Floudas D."/>
            <person name="Copeland A."/>
            <person name="Barry K.W."/>
            <person name="Cichocki N."/>
            <person name="Veneault-Fourrey C."/>
            <person name="LaButti K."/>
            <person name="Lindquist E.A."/>
            <person name="Lipzen A."/>
            <person name="Lundell T."/>
            <person name="Morin E."/>
            <person name="Murat C."/>
            <person name="Sun H."/>
            <person name="Tunlid A."/>
            <person name="Henrissat B."/>
            <person name="Grigoriev I.V."/>
            <person name="Hibbett D.S."/>
            <person name="Martin F."/>
            <person name="Nordberg H.P."/>
            <person name="Cantor M.N."/>
            <person name="Hua S.X."/>
        </authorList>
    </citation>
    <scope>NUCLEOTIDE SEQUENCE [LARGE SCALE GENOMIC DNA]</scope>
    <source>
        <strain evidence="8 9">441</strain>
    </source>
</reference>
<feature type="region of interest" description="Disordered" evidence="6">
    <location>
        <begin position="400"/>
        <end position="434"/>
    </location>
</feature>
<proteinExistence type="inferred from homology"/>
<evidence type="ECO:0000256" key="6">
    <source>
        <dbReference type="SAM" id="MobiDB-lite"/>
    </source>
</evidence>
<dbReference type="InterPro" id="IPR014001">
    <property type="entry name" value="Helicase_ATP-bd"/>
</dbReference>
<evidence type="ECO:0000313" key="8">
    <source>
        <dbReference type="EMBL" id="KIK15151.1"/>
    </source>
</evidence>
<comment type="catalytic activity">
    <reaction evidence="4">
        <text>Couples ATP hydrolysis with the unwinding of duplex DNA by translocating in the 3'-5' direction.</text>
        <dbReference type="EC" id="5.6.2.4"/>
    </reaction>
</comment>
<evidence type="ECO:0000256" key="3">
    <source>
        <dbReference type="ARBA" id="ARBA00023235"/>
    </source>
</evidence>
<keyword evidence="2" id="KW-0238">DNA-binding</keyword>
<dbReference type="GO" id="GO:0005524">
    <property type="term" value="F:ATP binding"/>
    <property type="evidence" value="ECO:0007669"/>
    <property type="project" value="InterPro"/>
</dbReference>
<keyword evidence="9" id="KW-1185">Reference proteome</keyword>
<dbReference type="EC" id="5.6.2.4" evidence="5"/>
<dbReference type="GO" id="GO:0009378">
    <property type="term" value="F:four-way junction helicase activity"/>
    <property type="evidence" value="ECO:0007669"/>
    <property type="project" value="TreeGrafter"/>
</dbReference>
<dbReference type="GO" id="GO:0043138">
    <property type="term" value="F:3'-5' DNA helicase activity"/>
    <property type="evidence" value="ECO:0007669"/>
    <property type="project" value="UniProtKB-EC"/>
</dbReference>
<dbReference type="InterPro" id="IPR011545">
    <property type="entry name" value="DEAD/DEAH_box_helicase_dom"/>
</dbReference>
<dbReference type="GO" id="GO:0003677">
    <property type="term" value="F:DNA binding"/>
    <property type="evidence" value="ECO:0007669"/>
    <property type="project" value="UniProtKB-KW"/>
</dbReference>
<comment type="similarity">
    <text evidence="1">Belongs to the helicase family. RecQ subfamily.</text>
</comment>